<evidence type="ECO:0000313" key="3">
    <source>
        <dbReference type="Proteomes" id="UP000228886"/>
    </source>
</evidence>
<evidence type="ECO:0000313" key="2">
    <source>
        <dbReference type="EMBL" id="PIV63926.1"/>
    </source>
</evidence>
<reference evidence="3" key="1">
    <citation type="submission" date="2017-09" db="EMBL/GenBank/DDBJ databases">
        <title>Depth-based differentiation of microbial function through sediment-hosted aquifers and enrichment of novel symbionts in the deep terrestrial subsurface.</title>
        <authorList>
            <person name="Probst A.J."/>
            <person name="Ladd B."/>
            <person name="Jarett J.K."/>
            <person name="Geller-Mcgrath D.E."/>
            <person name="Sieber C.M.K."/>
            <person name="Emerson J.B."/>
            <person name="Anantharaman K."/>
            <person name="Thomas B.C."/>
            <person name="Malmstrom R."/>
            <person name="Stieglmeier M."/>
            <person name="Klingl A."/>
            <person name="Woyke T."/>
            <person name="Ryan C.M."/>
            <person name="Banfield J.F."/>
        </authorList>
    </citation>
    <scope>NUCLEOTIDE SEQUENCE [LARGE SCALE GENOMIC DNA]</scope>
</reference>
<dbReference type="PANTHER" id="PTHR34301">
    <property type="entry name" value="DNA-BINDING PROTEIN-RELATED"/>
    <property type="match status" value="1"/>
</dbReference>
<protein>
    <recommendedName>
        <fullName evidence="1">ATPase domain-containing protein</fullName>
    </recommendedName>
</protein>
<proteinExistence type="predicted"/>
<accession>A0A2M7E851</accession>
<dbReference type="InterPro" id="IPR027417">
    <property type="entry name" value="P-loop_NTPase"/>
</dbReference>
<dbReference type="PANTHER" id="PTHR34301:SF8">
    <property type="entry name" value="ATPASE DOMAIN-CONTAINING PROTEIN"/>
    <property type="match status" value="1"/>
</dbReference>
<dbReference type="EMBL" id="PETL01000229">
    <property type="protein sequence ID" value="PIV63926.1"/>
    <property type="molecule type" value="Genomic_DNA"/>
</dbReference>
<comment type="caution">
    <text evidence="2">The sequence shown here is derived from an EMBL/GenBank/DDBJ whole genome shotgun (WGS) entry which is preliminary data.</text>
</comment>
<sequence length="375" mass="43109">MNPFFYGGAVGGNYFVDREKEIATLLADLKQQNKIFLISPRRYGKTSLIFKIAKLLKKENFLIAYLDLYKVTSLEQFASLYAKALAMATETKIEKVIKFIQSIISSLRPKITISPEGEISIRMEVEPEKKDVFSLLEKLYNAPEEIALKRKKKFVLIFDEFQEILSFGGEGIEKSMRADIQYHKNVGYVFSGSKKSLMIDLVSNSSRAFYKMGKVFFLNKIPHDKFFHFIKNGFVKTRFKISKAAVSQILSVTSEIPYYVQYLAHEVWNNCIEEKKVDEERVLKTACEIVTSQSPIFLTIWDSLSLSQRRVLQAIASSGGENIFSHEFMRGYHLGPIGSVQTSIKMLLKKGILEKENKTLNFSDIWFKEWVKVTL</sequence>
<dbReference type="InterPro" id="IPR011579">
    <property type="entry name" value="ATPase_dom"/>
</dbReference>
<evidence type="ECO:0000259" key="1">
    <source>
        <dbReference type="Pfam" id="PF01637"/>
    </source>
</evidence>
<dbReference type="AlphaFoldDB" id="A0A2M7E851"/>
<dbReference type="Proteomes" id="UP000228886">
    <property type="component" value="Unassembled WGS sequence"/>
</dbReference>
<name>A0A2M7E851_9BACT</name>
<dbReference type="Pfam" id="PF01637">
    <property type="entry name" value="ATPase_2"/>
    <property type="match status" value="1"/>
</dbReference>
<gene>
    <name evidence="2" type="ORF">COS11_04825</name>
</gene>
<dbReference type="GO" id="GO:0005524">
    <property type="term" value="F:ATP binding"/>
    <property type="evidence" value="ECO:0007669"/>
    <property type="project" value="InterPro"/>
</dbReference>
<dbReference type="Gene3D" id="3.40.50.300">
    <property type="entry name" value="P-loop containing nucleotide triphosphate hydrolases"/>
    <property type="match status" value="1"/>
</dbReference>
<dbReference type="SUPFAM" id="SSF52540">
    <property type="entry name" value="P-loop containing nucleoside triphosphate hydrolases"/>
    <property type="match status" value="1"/>
</dbReference>
<feature type="domain" description="ATPase" evidence="1">
    <location>
        <begin position="15"/>
        <end position="262"/>
    </location>
</feature>
<organism evidence="2 3">
    <name type="scientific">bacterium (Candidatus Ratteibacteria) CG01_land_8_20_14_3_00_40_19</name>
    <dbReference type="NCBI Taxonomy" id="2014290"/>
    <lineage>
        <taxon>Bacteria</taxon>
        <taxon>Candidatus Ratteibacteria</taxon>
    </lineage>
</organism>